<dbReference type="AlphaFoldDB" id="A0AAE1SYE2"/>
<feature type="region of interest" description="Disordered" evidence="1">
    <location>
        <begin position="34"/>
        <end position="54"/>
    </location>
</feature>
<evidence type="ECO:0000313" key="3">
    <source>
        <dbReference type="Proteomes" id="UP001291623"/>
    </source>
</evidence>
<dbReference type="SUPFAM" id="SSF81301">
    <property type="entry name" value="Nucleotidyltransferase"/>
    <property type="match status" value="1"/>
</dbReference>
<organism evidence="2 3">
    <name type="scientific">Anisodus tanguticus</name>
    <dbReference type="NCBI Taxonomy" id="243964"/>
    <lineage>
        <taxon>Eukaryota</taxon>
        <taxon>Viridiplantae</taxon>
        <taxon>Streptophyta</taxon>
        <taxon>Embryophyta</taxon>
        <taxon>Tracheophyta</taxon>
        <taxon>Spermatophyta</taxon>
        <taxon>Magnoliopsida</taxon>
        <taxon>eudicotyledons</taxon>
        <taxon>Gunneridae</taxon>
        <taxon>Pentapetalae</taxon>
        <taxon>asterids</taxon>
        <taxon>lamiids</taxon>
        <taxon>Solanales</taxon>
        <taxon>Solanaceae</taxon>
        <taxon>Solanoideae</taxon>
        <taxon>Hyoscyameae</taxon>
        <taxon>Anisodus</taxon>
    </lineage>
</organism>
<dbReference type="Gene3D" id="3.30.460.10">
    <property type="entry name" value="Beta Polymerase, domain 2"/>
    <property type="match status" value="1"/>
</dbReference>
<evidence type="ECO:0000313" key="2">
    <source>
        <dbReference type="EMBL" id="KAK4377001.1"/>
    </source>
</evidence>
<reference evidence="2" key="1">
    <citation type="submission" date="2023-12" db="EMBL/GenBank/DDBJ databases">
        <title>Genome assembly of Anisodus tanguticus.</title>
        <authorList>
            <person name="Wang Y.-J."/>
        </authorList>
    </citation>
    <scope>NUCLEOTIDE SEQUENCE</scope>
    <source>
        <strain evidence="2">KB-2021</strain>
        <tissue evidence="2">Leaf</tissue>
    </source>
</reference>
<dbReference type="EMBL" id="JAVYJV010000002">
    <property type="protein sequence ID" value="KAK4377001.1"/>
    <property type="molecule type" value="Genomic_DNA"/>
</dbReference>
<sequence length="128" mass="14584">MAIGKLVIHALDEKVRAYYNLEKLWSTDTSNQDHGVVHGQFPSRPRRPQPANQECQSTKCNAIEDCQMEKILGRLYRHKLKRHGKRWLTGKLGVKILGMSDKVSGEILELKITSIGYTTGDFSPYLEN</sequence>
<comment type="caution">
    <text evidence="2">The sequence shown here is derived from an EMBL/GenBank/DDBJ whole genome shotgun (WGS) entry which is preliminary data.</text>
</comment>
<dbReference type="InterPro" id="IPR043519">
    <property type="entry name" value="NT_sf"/>
</dbReference>
<keyword evidence="3" id="KW-1185">Reference proteome</keyword>
<protein>
    <submittedName>
        <fullName evidence="2">Uncharacterized protein</fullName>
    </submittedName>
</protein>
<proteinExistence type="predicted"/>
<gene>
    <name evidence="2" type="ORF">RND71_003297</name>
</gene>
<evidence type="ECO:0000256" key="1">
    <source>
        <dbReference type="SAM" id="MobiDB-lite"/>
    </source>
</evidence>
<dbReference type="Proteomes" id="UP001291623">
    <property type="component" value="Unassembled WGS sequence"/>
</dbReference>
<name>A0AAE1SYE2_9SOLA</name>
<accession>A0AAE1SYE2</accession>